<proteinExistence type="predicted"/>
<organism evidence="2 3">
    <name type="scientific">Orbilia oligospora</name>
    <name type="common">Nematode-trapping fungus</name>
    <name type="synonym">Arthrobotrys oligospora</name>
    <dbReference type="NCBI Taxonomy" id="2813651"/>
    <lineage>
        <taxon>Eukaryota</taxon>
        <taxon>Fungi</taxon>
        <taxon>Dikarya</taxon>
        <taxon>Ascomycota</taxon>
        <taxon>Pezizomycotina</taxon>
        <taxon>Orbiliomycetes</taxon>
        <taxon>Orbiliales</taxon>
        <taxon>Orbiliaceae</taxon>
        <taxon>Orbilia</taxon>
    </lineage>
</organism>
<protein>
    <submittedName>
        <fullName evidence="2">Uncharacterized protein</fullName>
    </submittedName>
</protein>
<name>A0A7C8V1L4_ORBOL</name>
<dbReference type="AlphaFoldDB" id="A0A7C8V1L4"/>
<feature type="region of interest" description="Disordered" evidence="1">
    <location>
        <begin position="81"/>
        <end position="103"/>
    </location>
</feature>
<dbReference type="EMBL" id="JAABOJ010000054">
    <property type="protein sequence ID" value="KAF3273368.1"/>
    <property type="molecule type" value="Genomic_DNA"/>
</dbReference>
<sequence>MATFSNYAKFPLSTNRPGQTQAMTGRTLDPAVTQAFKLLSLAWEMDGKGVMDPVLPMCTQVQVQARGSIEYMAICPIRRGRRGQNLPGIPTQSKRLQMQKVGP</sequence>
<accession>A0A7C8V1L4</accession>
<evidence type="ECO:0000256" key="1">
    <source>
        <dbReference type="SAM" id="MobiDB-lite"/>
    </source>
</evidence>
<dbReference type="Proteomes" id="UP000474640">
    <property type="component" value="Unassembled WGS sequence"/>
</dbReference>
<gene>
    <name evidence="2" type="ORF">TWF970_011624</name>
</gene>
<comment type="caution">
    <text evidence="2">The sequence shown here is derived from an EMBL/GenBank/DDBJ whole genome shotgun (WGS) entry which is preliminary data.</text>
</comment>
<reference evidence="2 3" key="1">
    <citation type="submission" date="2020-01" db="EMBL/GenBank/DDBJ databases">
        <authorList>
            <person name="Palmer J.M."/>
        </authorList>
    </citation>
    <scope>NUCLEOTIDE SEQUENCE [LARGE SCALE GENOMIC DNA]</scope>
    <source>
        <strain evidence="2 3">TWF970</strain>
    </source>
</reference>
<evidence type="ECO:0000313" key="3">
    <source>
        <dbReference type="Proteomes" id="UP000474640"/>
    </source>
</evidence>
<evidence type="ECO:0000313" key="2">
    <source>
        <dbReference type="EMBL" id="KAF3273368.1"/>
    </source>
</evidence>